<evidence type="ECO:0000256" key="1">
    <source>
        <dbReference type="PROSITE-ProRule" id="PRU01360"/>
    </source>
</evidence>
<dbReference type="PROSITE" id="PS52016">
    <property type="entry name" value="TONB_DEPENDENT_REC_3"/>
    <property type="match status" value="1"/>
</dbReference>
<comment type="similarity">
    <text evidence="1 2">Belongs to the TonB-dependent receptor family.</text>
</comment>
<feature type="domain" description="TonB-dependent receptor plug" evidence="5">
    <location>
        <begin position="132"/>
        <end position="237"/>
    </location>
</feature>
<dbReference type="SUPFAM" id="SSF56935">
    <property type="entry name" value="Porins"/>
    <property type="match status" value="1"/>
</dbReference>
<dbReference type="InterPro" id="IPR000531">
    <property type="entry name" value="Beta-barrel_TonB"/>
</dbReference>
<keyword evidence="2" id="KW-0798">TonB box</keyword>
<dbReference type="NCBIfam" id="TIGR04056">
    <property type="entry name" value="OMP_RagA_SusC"/>
    <property type="match status" value="1"/>
</dbReference>
<protein>
    <submittedName>
        <fullName evidence="6">SusC/RagA family TonB-linked outer membrane protein</fullName>
    </submittedName>
</protein>
<dbReference type="PROSITE" id="PS51257">
    <property type="entry name" value="PROKAR_LIPOPROTEIN"/>
    <property type="match status" value="1"/>
</dbReference>
<dbReference type="InterPro" id="IPR023996">
    <property type="entry name" value="TonB-dep_OMP_SusC/RagA"/>
</dbReference>
<dbReference type="Pfam" id="PF07715">
    <property type="entry name" value="Plug"/>
    <property type="match status" value="1"/>
</dbReference>
<evidence type="ECO:0000256" key="2">
    <source>
        <dbReference type="RuleBase" id="RU003357"/>
    </source>
</evidence>
<dbReference type="EMBL" id="JBHUIM010000003">
    <property type="protein sequence ID" value="MFD2248053.1"/>
    <property type="molecule type" value="Genomic_DNA"/>
</dbReference>
<keyword evidence="1 2" id="KW-0472">Membrane</keyword>
<evidence type="ECO:0000313" key="7">
    <source>
        <dbReference type="Proteomes" id="UP001597374"/>
    </source>
</evidence>
<dbReference type="Gene3D" id="2.170.130.10">
    <property type="entry name" value="TonB-dependent receptor, plug domain"/>
    <property type="match status" value="1"/>
</dbReference>
<proteinExistence type="inferred from homology"/>
<keyword evidence="1" id="KW-0812">Transmembrane</keyword>
<organism evidence="6 7">
    <name type="scientific">Pontibacter ruber</name>
    <dbReference type="NCBI Taxonomy" id="1343895"/>
    <lineage>
        <taxon>Bacteria</taxon>
        <taxon>Pseudomonadati</taxon>
        <taxon>Bacteroidota</taxon>
        <taxon>Cytophagia</taxon>
        <taxon>Cytophagales</taxon>
        <taxon>Hymenobacteraceae</taxon>
        <taxon>Pontibacter</taxon>
    </lineage>
</organism>
<evidence type="ECO:0000256" key="3">
    <source>
        <dbReference type="SAM" id="SignalP"/>
    </source>
</evidence>
<evidence type="ECO:0000259" key="4">
    <source>
        <dbReference type="Pfam" id="PF00593"/>
    </source>
</evidence>
<dbReference type="InterPro" id="IPR023997">
    <property type="entry name" value="TonB-dep_OMP_SusC/RagA_CS"/>
</dbReference>
<dbReference type="Proteomes" id="UP001597374">
    <property type="component" value="Unassembled WGS sequence"/>
</dbReference>
<feature type="domain" description="TonB-dependent receptor-like beta-barrel" evidence="4">
    <location>
        <begin position="482"/>
        <end position="992"/>
    </location>
</feature>
<dbReference type="Pfam" id="PF13715">
    <property type="entry name" value="CarbopepD_reg_2"/>
    <property type="match status" value="1"/>
</dbReference>
<accession>A0ABW5D1Y4</accession>
<dbReference type="InterPro" id="IPR012910">
    <property type="entry name" value="Plug_dom"/>
</dbReference>
<dbReference type="Gene3D" id="2.60.40.1120">
    <property type="entry name" value="Carboxypeptidase-like, regulatory domain"/>
    <property type="match status" value="1"/>
</dbReference>
<keyword evidence="1" id="KW-1134">Transmembrane beta strand</keyword>
<keyword evidence="1" id="KW-0813">Transport</keyword>
<dbReference type="SUPFAM" id="SSF49464">
    <property type="entry name" value="Carboxypeptidase regulatory domain-like"/>
    <property type="match status" value="1"/>
</dbReference>
<keyword evidence="1" id="KW-0998">Cell outer membrane</keyword>
<name>A0ABW5D1Y4_9BACT</name>
<gene>
    <name evidence="6" type="ORF">ACFSKP_17425</name>
</gene>
<dbReference type="InterPro" id="IPR008969">
    <property type="entry name" value="CarboxyPept-like_regulatory"/>
</dbReference>
<keyword evidence="7" id="KW-1185">Reference proteome</keyword>
<dbReference type="RefSeq" id="WP_250432011.1">
    <property type="nucleotide sequence ID" value="NZ_JALPRR010000004.1"/>
</dbReference>
<keyword evidence="3" id="KW-0732">Signal</keyword>
<comment type="subcellular location">
    <subcellularLocation>
        <location evidence="1">Cell outer membrane</location>
        <topology evidence="1">Multi-pass membrane protein</topology>
    </subcellularLocation>
</comment>
<feature type="chain" id="PRO_5045222336" evidence="3">
    <location>
        <begin position="25"/>
        <end position="1052"/>
    </location>
</feature>
<dbReference type="NCBIfam" id="TIGR04057">
    <property type="entry name" value="SusC_RagA_signa"/>
    <property type="match status" value="1"/>
</dbReference>
<dbReference type="Pfam" id="PF00593">
    <property type="entry name" value="TonB_dep_Rec_b-barrel"/>
    <property type="match status" value="1"/>
</dbReference>
<evidence type="ECO:0000313" key="6">
    <source>
        <dbReference type="EMBL" id="MFD2248053.1"/>
    </source>
</evidence>
<evidence type="ECO:0000259" key="5">
    <source>
        <dbReference type="Pfam" id="PF07715"/>
    </source>
</evidence>
<sequence length="1052" mass="114763">MRKYLYSAMGCLSMVACIHSVTYAGNSGKVRLTQESGYAVTVTGRVTSDAGEPLIGASVALKGSTTGAVTDVNGNYSINVPDEGGVLVVSYIGFLTQEVPVNGRTSINIVLQTDAKALEEVVVIGYGVQKKSVVTGAISSVKASDLENQQITRVEQALQGRTSGVTVASNSGAPGAESTVRVRGITTLNNNSPLYVVDGVVVNGGIDYLNQSDIESIEVLKDAASAAIYGTRGAAGVILVTTKKGKEGSIRVNYNGYFGTQAPSRKLDLLNAIEYATLRNEASVAGGGSIVYPDPQSLGEGTDWQEYVFNDDARIQNHDVAISGGNNVSTFYASYGYLNQEGIVATEISNYERHNVRLNSTHKVTKWLTLGQTLGYSHVKSMGGFNPNTEFGGPLNSAINLDPTTPVLITDPAILDDPNSVYNRQPVIRNGQGYPYGISTTVMQEMTNPLAYIQTQLGNYGWSDNIVGNAFAEIEPLKGLKFRSTLGGKLAYWGGESFRPIFYLNASTTSQQTNRSRNRNRVIDYNIENILSYSREFGSHNFSALLGQGAYRDAMTSGLNVSYNAIPANNFDDASFNLPVPTTSITAGAYDGIAHTISSLFGRVTYDFNERYLFTGIIRRDGSSRFGENYQYGYFPSVSVGWVTSSESFWPENKIVDYLKIRGSYGVVGNDASPNFAFVPTIGSGRNYTFGYEGYTIGYSPNAPANPDLRWEETAQTNIGFESTLLSNFNFTFDWFNKKTSGILRPLELPGYVGSTGNPTANIADMQNRGIELELGYNKQIGEVNFGISGNASYIKNEILSLESGKEFTEDNTASIQTFNGRLNRHIVGQPFGTFYGYKTNGIFQNEEEVANYKNSEGKVIQPNAVPGDFRWTDLNDDGKITPEDRMVLGKPLPDWTFGVTLNAAWKNFDLLVFGQGVTGNKIFQGLRRLEITNANWQSKALGRWTGEGSTNEYPRLSTNDPNGNFSNPSDFYLEDGDYFRIKTFQVGYTLPSSLTEKVAIQKARFYVSSNNLLTFTKYTGFDPEIGGSIMGIDRAFYPQARSFMVGVNVGF</sequence>
<reference evidence="7" key="1">
    <citation type="journal article" date="2019" name="Int. J. Syst. Evol. Microbiol.">
        <title>The Global Catalogue of Microorganisms (GCM) 10K type strain sequencing project: providing services to taxonomists for standard genome sequencing and annotation.</title>
        <authorList>
            <consortium name="The Broad Institute Genomics Platform"/>
            <consortium name="The Broad Institute Genome Sequencing Center for Infectious Disease"/>
            <person name="Wu L."/>
            <person name="Ma J."/>
        </authorList>
    </citation>
    <scope>NUCLEOTIDE SEQUENCE [LARGE SCALE GENOMIC DNA]</scope>
    <source>
        <strain evidence="7">CGMCC 4.1782</strain>
    </source>
</reference>
<comment type="caution">
    <text evidence="6">The sequence shown here is derived from an EMBL/GenBank/DDBJ whole genome shotgun (WGS) entry which is preliminary data.</text>
</comment>
<dbReference type="InterPro" id="IPR039426">
    <property type="entry name" value="TonB-dep_rcpt-like"/>
</dbReference>
<dbReference type="InterPro" id="IPR037066">
    <property type="entry name" value="Plug_dom_sf"/>
</dbReference>
<feature type="signal peptide" evidence="3">
    <location>
        <begin position="1"/>
        <end position="24"/>
    </location>
</feature>